<evidence type="ECO:0000256" key="5">
    <source>
        <dbReference type="ARBA" id="ARBA00022989"/>
    </source>
</evidence>
<dbReference type="InterPro" id="IPR035906">
    <property type="entry name" value="MetI-like_sf"/>
</dbReference>
<evidence type="ECO:0000256" key="2">
    <source>
        <dbReference type="ARBA" id="ARBA00022448"/>
    </source>
</evidence>
<dbReference type="SUPFAM" id="SSF160964">
    <property type="entry name" value="MalF N-terminal region-like"/>
    <property type="match status" value="1"/>
</dbReference>
<evidence type="ECO:0000256" key="6">
    <source>
        <dbReference type="ARBA" id="ARBA00023136"/>
    </source>
</evidence>
<accession>A0ABP9PIS0</accession>
<feature type="transmembrane region" description="Helical" evidence="7">
    <location>
        <begin position="366"/>
        <end position="388"/>
    </location>
</feature>
<dbReference type="Proteomes" id="UP001500221">
    <property type="component" value="Unassembled WGS sequence"/>
</dbReference>
<sequence>MSTTTDLDQHRGPDAEDPGGSPPPAPPGSGDGDYRERANLGQALAGLLGLVVVVWFAGNAFLAFAYHPEWFGSSKLLIGALALVLGVGGAYVLFFFLNMFVEGLPGRLSRGLIPYAFLLPGFGLMALMLLYPAVQTINYSFANDDSTEYVGLQNFRTIFGDEEFRSAIFNNILWLLIVPAVTVAIGLVIAVLADRLSNRGEKVAKSTIFLPMAISFVGASAIWTLVYAYDGPDEKPTGLLNAVWRTLGGEPETWLQNSGFRLNSILLMVILIWLQVGFAMILLSSAIKGVPEDTLEAARIDGASELQIFFKVIVPQIKGTIITVFVTVLILVLKVFDIVYVLTDGANKTQVIANLFFNKLFVARDAGVASAIVVVLLLAITPVLIYQVRHFRREEAGR</sequence>
<keyword evidence="3" id="KW-1003">Cell membrane</keyword>
<gene>
    <name evidence="10" type="ORF">GCM10023340_11920</name>
</gene>
<evidence type="ECO:0000256" key="4">
    <source>
        <dbReference type="ARBA" id="ARBA00022692"/>
    </source>
</evidence>
<evidence type="ECO:0000313" key="11">
    <source>
        <dbReference type="Proteomes" id="UP001500221"/>
    </source>
</evidence>
<evidence type="ECO:0000313" key="10">
    <source>
        <dbReference type="EMBL" id="GAA5144311.1"/>
    </source>
</evidence>
<dbReference type="PROSITE" id="PS50928">
    <property type="entry name" value="ABC_TM1"/>
    <property type="match status" value="1"/>
</dbReference>
<evidence type="ECO:0000256" key="7">
    <source>
        <dbReference type="RuleBase" id="RU363032"/>
    </source>
</evidence>
<dbReference type="SUPFAM" id="SSF161098">
    <property type="entry name" value="MetI-like"/>
    <property type="match status" value="1"/>
</dbReference>
<name>A0ABP9PIS0_9ACTN</name>
<feature type="region of interest" description="Disordered" evidence="8">
    <location>
        <begin position="1"/>
        <end position="33"/>
    </location>
</feature>
<proteinExistence type="inferred from homology"/>
<keyword evidence="2 7" id="KW-0813">Transport</keyword>
<protein>
    <submittedName>
        <fullName evidence="10">Sugar ABC transporter permease</fullName>
    </submittedName>
</protein>
<comment type="similarity">
    <text evidence="7">Belongs to the binding-protein-dependent transport system permease family.</text>
</comment>
<feature type="transmembrane region" description="Helical" evidence="7">
    <location>
        <begin position="208"/>
        <end position="229"/>
    </location>
</feature>
<comment type="subcellular location">
    <subcellularLocation>
        <location evidence="1 7">Cell membrane</location>
        <topology evidence="1 7">Multi-pass membrane protein</topology>
    </subcellularLocation>
</comment>
<organism evidence="10 11">
    <name type="scientific">Nocardioides marinquilinus</name>
    <dbReference type="NCBI Taxonomy" id="1210400"/>
    <lineage>
        <taxon>Bacteria</taxon>
        <taxon>Bacillati</taxon>
        <taxon>Actinomycetota</taxon>
        <taxon>Actinomycetes</taxon>
        <taxon>Propionibacteriales</taxon>
        <taxon>Nocardioidaceae</taxon>
        <taxon>Nocardioides</taxon>
    </lineage>
</organism>
<dbReference type="EMBL" id="BAABKG010000001">
    <property type="protein sequence ID" value="GAA5144311.1"/>
    <property type="molecule type" value="Genomic_DNA"/>
</dbReference>
<dbReference type="InterPro" id="IPR000515">
    <property type="entry name" value="MetI-like"/>
</dbReference>
<dbReference type="RefSeq" id="WP_345455509.1">
    <property type="nucleotide sequence ID" value="NZ_BAABKG010000001.1"/>
</dbReference>
<evidence type="ECO:0000259" key="9">
    <source>
        <dbReference type="PROSITE" id="PS50928"/>
    </source>
</evidence>
<keyword evidence="6 7" id="KW-0472">Membrane</keyword>
<feature type="transmembrane region" description="Helical" evidence="7">
    <location>
        <begin position="265"/>
        <end position="287"/>
    </location>
</feature>
<evidence type="ECO:0000256" key="8">
    <source>
        <dbReference type="SAM" id="MobiDB-lite"/>
    </source>
</evidence>
<feature type="transmembrane region" description="Helical" evidence="7">
    <location>
        <begin position="308"/>
        <end position="333"/>
    </location>
</feature>
<feature type="transmembrane region" description="Helical" evidence="7">
    <location>
        <begin position="78"/>
        <end position="100"/>
    </location>
</feature>
<dbReference type="CDD" id="cd06261">
    <property type="entry name" value="TM_PBP2"/>
    <property type="match status" value="1"/>
</dbReference>
<dbReference type="Gene3D" id="1.10.3720.10">
    <property type="entry name" value="MetI-like"/>
    <property type="match status" value="1"/>
</dbReference>
<reference evidence="11" key="1">
    <citation type="journal article" date="2019" name="Int. J. Syst. Evol. Microbiol.">
        <title>The Global Catalogue of Microorganisms (GCM) 10K type strain sequencing project: providing services to taxonomists for standard genome sequencing and annotation.</title>
        <authorList>
            <consortium name="The Broad Institute Genomics Platform"/>
            <consortium name="The Broad Institute Genome Sequencing Center for Infectious Disease"/>
            <person name="Wu L."/>
            <person name="Ma J."/>
        </authorList>
    </citation>
    <scope>NUCLEOTIDE SEQUENCE [LARGE SCALE GENOMIC DNA]</scope>
    <source>
        <strain evidence="11">JCM 18459</strain>
    </source>
</reference>
<dbReference type="PANTHER" id="PTHR43227">
    <property type="entry name" value="BLL4140 PROTEIN"/>
    <property type="match status" value="1"/>
</dbReference>
<comment type="caution">
    <text evidence="10">The sequence shown here is derived from an EMBL/GenBank/DDBJ whole genome shotgun (WGS) entry which is preliminary data.</text>
</comment>
<dbReference type="Pfam" id="PF00528">
    <property type="entry name" value="BPD_transp_1"/>
    <property type="match status" value="1"/>
</dbReference>
<keyword evidence="11" id="KW-1185">Reference proteome</keyword>
<feature type="transmembrane region" description="Helical" evidence="7">
    <location>
        <begin position="112"/>
        <end position="134"/>
    </location>
</feature>
<dbReference type="InterPro" id="IPR050809">
    <property type="entry name" value="UgpAE/MalFG_permease"/>
</dbReference>
<feature type="transmembrane region" description="Helical" evidence="7">
    <location>
        <begin position="172"/>
        <end position="196"/>
    </location>
</feature>
<keyword evidence="5 7" id="KW-1133">Transmembrane helix</keyword>
<evidence type="ECO:0000256" key="3">
    <source>
        <dbReference type="ARBA" id="ARBA00022475"/>
    </source>
</evidence>
<dbReference type="PANTHER" id="PTHR43227:SF8">
    <property type="entry name" value="DIACETYLCHITOBIOSE UPTAKE SYSTEM PERMEASE PROTEIN DASB"/>
    <property type="match status" value="1"/>
</dbReference>
<feature type="transmembrane region" description="Helical" evidence="7">
    <location>
        <begin position="44"/>
        <end position="66"/>
    </location>
</feature>
<keyword evidence="4 7" id="KW-0812">Transmembrane</keyword>
<feature type="domain" description="ABC transmembrane type-1" evidence="9">
    <location>
        <begin position="168"/>
        <end position="385"/>
    </location>
</feature>
<evidence type="ECO:0000256" key="1">
    <source>
        <dbReference type="ARBA" id="ARBA00004651"/>
    </source>
</evidence>